<keyword evidence="1" id="KW-1133">Transmembrane helix</keyword>
<comment type="caution">
    <text evidence="3">The sequence shown here is derived from an EMBL/GenBank/DDBJ whole genome shotgun (WGS) entry which is preliminary data.</text>
</comment>
<proteinExistence type="predicted"/>
<keyword evidence="1" id="KW-0472">Membrane</keyword>
<feature type="chain" id="PRO_5009523742" description="Ig-like domain-containing protein" evidence="2">
    <location>
        <begin position="30"/>
        <end position="427"/>
    </location>
</feature>
<feature type="signal peptide" evidence="2">
    <location>
        <begin position="1"/>
        <end position="29"/>
    </location>
</feature>
<gene>
    <name evidence="3" type="ORF">A2765_05690</name>
</gene>
<dbReference type="EMBL" id="MFLA01000033">
    <property type="protein sequence ID" value="OGG58411.1"/>
    <property type="molecule type" value="Genomic_DNA"/>
</dbReference>
<dbReference type="Proteomes" id="UP000176377">
    <property type="component" value="Unassembled WGS sequence"/>
</dbReference>
<sequence length="427" mass="46113">MKKYLKSIAVLSAILVVGGVMMVGNAASAASFGYDDDWGDLGSSGYNDGWGDYSSGYDDGWGDVSSYGYNDGWGDVSAPFEEEYVHPYSYEESYEYPYVYDYDDYGYDDYSYDYGCGSLCGGGYSSYDYGCGSSCYNYTTPGCSFCGGTSYSPPRYSPPVISQPAHSSSSYYSNTNTNTNVNNITNIDNSINDSFNNYNSNNTSLVVATPQYPVVYTAPAAPYCTINNAASSNYGNYNYGSQSYLSWSSTNATSAYLTNVGSVATNGSQVVYPQMTTTYTLTVYGQNGQSANCSTTVYANNFIPPVVQQPYVALTQIPYTGFDFGPIGNAIYWASLFSFAAAGAYLMIYFRGGALSFATNMIGMKRQQKLLPAIVAPKAPLLIEKEAMDEAKVAPVVAALRKAGTIDSMAILSSKDGSMPRIVIERN</sequence>
<evidence type="ECO:0008006" key="5">
    <source>
        <dbReference type="Google" id="ProtNLM"/>
    </source>
</evidence>
<keyword evidence="2" id="KW-0732">Signal</keyword>
<accession>A0A1F6DAM0</accession>
<evidence type="ECO:0000313" key="4">
    <source>
        <dbReference type="Proteomes" id="UP000176377"/>
    </source>
</evidence>
<reference evidence="3 4" key="1">
    <citation type="journal article" date="2016" name="Nat. Commun.">
        <title>Thousands of microbial genomes shed light on interconnected biogeochemical processes in an aquifer system.</title>
        <authorList>
            <person name="Anantharaman K."/>
            <person name="Brown C.T."/>
            <person name="Hug L.A."/>
            <person name="Sharon I."/>
            <person name="Castelle C.J."/>
            <person name="Probst A.J."/>
            <person name="Thomas B.C."/>
            <person name="Singh A."/>
            <person name="Wilkins M.J."/>
            <person name="Karaoz U."/>
            <person name="Brodie E.L."/>
            <person name="Williams K.H."/>
            <person name="Hubbard S.S."/>
            <person name="Banfield J.F."/>
        </authorList>
    </citation>
    <scope>NUCLEOTIDE SEQUENCE [LARGE SCALE GENOMIC DNA]</scope>
</reference>
<name>A0A1F6DAM0_9BACT</name>
<dbReference type="AlphaFoldDB" id="A0A1F6DAM0"/>
<protein>
    <recommendedName>
        <fullName evidence="5">Ig-like domain-containing protein</fullName>
    </recommendedName>
</protein>
<evidence type="ECO:0000256" key="1">
    <source>
        <dbReference type="SAM" id="Phobius"/>
    </source>
</evidence>
<evidence type="ECO:0000256" key="2">
    <source>
        <dbReference type="SAM" id="SignalP"/>
    </source>
</evidence>
<organism evidence="3 4">
    <name type="scientific">Candidatus Kaiserbacteria bacterium RIFCSPHIGHO2_01_FULL_56_24</name>
    <dbReference type="NCBI Taxonomy" id="1798487"/>
    <lineage>
        <taxon>Bacteria</taxon>
        <taxon>Candidatus Kaiseribacteriota</taxon>
    </lineage>
</organism>
<keyword evidence="1" id="KW-0812">Transmembrane</keyword>
<feature type="transmembrane region" description="Helical" evidence="1">
    <location>
        <begin position="330"/>
        <end position="350"/>
    </location>
</feature>
<evidence type="ECO:0000313" key="3">
    <source>
        <dbReference type="EMBL" id="OGG58411.1"/>
    </source>
</evidence>